<keyword evidence="1" id="KW-0645">Protease</keyword>
<dbReference type="SUPFAM" id="SSF53163">
    <property type="entry name" value="HybD-like"/>
    <property type="match status" value="1"/>
</dbReference>
<dbReference type="AlphaFoldDB" id="A0A6B8KL62"/>
<dbReference type="NCBIfam" id="TIGR00072">
    <property type="entry name" value="hydrog_prot"/>
    <property type="match status" value="1"/>
</dbReference>
<dbReference type="InterPro" id="IPR000671">
    <property type="entry name" value="Peptidase_A31"/>
</dbReference>
<dbReference type="GO" id="GO:0004175">
    <property type="term" value="F:endopeptidase activity"/>
    <property type="evidence" value="ECO:0007669"/>
    <property type="project" value="TreeGrafter"/>
</dbReference>
<sequence length="158" mass="16626">MNAVADQKPLRILVIGYGNPGRMDDGLGPAVAARISGLELANVSVDDPYQLSIEDSIEIAAHDLVWFVDSAKNGAEPFDDRRVQPASQIAFDSHHLTPETLLAITAGCCGAAPEARLIGVRGYEFGLGEALSPGAAANLERAVAFLRDEICAQTGGPR</sequence>
<dbReference type="EMBL" id="CP046052">
    <property type="protein sequence ID" value="QGM47468.1"/>
    <property type="molecule type" value="Genomic_DNA"/>
</dbReference>
<accession>A0A6B8KL62</accession>
<protein>
    <submittedName>
        <fullName evidence="1">Hydrogenase maturation protease</fullName>
    </submittedName>
</protein>
<dbReference type="Proteomes" id="UP000309061">
    <property type="component" value="Chromosome"/>
</dbReference>
<name>A0A6B8KL62_9HYPH</name>
<gene>
    <name evidence="1" type="ORF">H2LOC_018235</name>
</gene>
<evidence type="ECO:0000313" key="2">
    <source>
        <dbReference type="Proteomes" id="UP000309061"/>
    </source>
</evidence>
<dbReference type="InterPro" id="IPR023430">
    <property type="entry name" value="Pept_HybD-like_dom_sf"/>
</dbReference>
<dbReference type="GO" id="GO:0016485">
    <property type="term" value="P:protein processing"/>
    <property type="evidence" value="ECO:0007669"/>
    <property type="project" value="TreeGrafter"/>
</dbReference>
<keyword evidence="2" id="KW-1185">Reference proteome</keyword>
<keyword evidence="1" id="KW-0378">Hydrolase</keyword>
<dbReference type="RefSeq" id="WP_136497296.1">
    <property type="nucleotide sequence ID" value="NZ_CP046052.1"/>
</dbReference>
<dbReference type="PANTHER" id="PTHR30302:SF5">
    <property type="entry name" value="SLR1876 PROTEIN"/>
    <property type="match status" value="1"/>
</dbReference>
<dbReference type="OrthoDB" id="9792731at2"/>
<reference evidence="1 2" key="1">
    <citation type="submission" date="2019-11" db="EMBL/GenBank/DDBJ databases">
        <title>The genome sequence of Methylocystis heyeri.</title>
        <authorList>
            <person name="Oshkin I.Y."/>
            <person name="Miroshnikov K."/>
            <person name="Dedysh S.N."/>
        </authorList>
    </citation>
    <scope>NUCLEOTIDE SEQUENCE [LARGE SCALE GENOMIC DNA]</scope>
    <source>
        <strain evidence="1 2">H2</strain>
    </source>
</reference>
<evidence type="ECO:0000313" key="1">
    <source>
        <dbReference type="EMBL" id="QGM47468.1"/>
    </source>
</evidence>
<dbReference type="KEGG" id="mhey:H2LOC_018235"/>
<dbReference type="Gene3D" id="3.40.50.1450">
    <property type="entry name" value="HybD-like"/>
    <property type="match status" value="1"/>
</dbReference>
<proteinExistence type="predicted"/>
<dbReference type="PANTHER" id="PTHR30302">
    <property type="entry name" value="HYDROGENASE 1 MATURATION PROTEASE"/>
    <property type="match status" value="1"/>
</dbReference>
<dbReference type="GO" id="GO:0008047">
    <property type="term" value="F:enzyme activator activity"/>
    <property type="evidence" value="ECO:0007669"/>
    <property type="project" value="InterPro"/>
</dbReference>
<organism evidence="1 2">
    <name type="scientific">Methylocystis heyeri</name>
    <dbReference type="NCBI Taxonomy" id="391905"/>
    <lineage>
        <taxon>Bacteria</taxon>
        <taxon>Pseudomonadati</taxon>
        <taxon>Pseudomonadota</taxon>
        <taxon>Alphaproteobacteria</taxon>
        <taxon>Hyphomicrobiales</taxon>
        <taxon>Methylocystaceae</taxon>
        <taxon>Methylocystis</taxon>
    </lineage>
</organism>